<feature type="signal peptide" evidence="1">
    <location>
        <begin position="1"/>
        <end position="22"/>
    </location>
</feature>
<feature type="chain" id="PRO_5040817058" evidence="1">
    <location>
        <begin position="23"/>
        <end position="140"/>
    </location>
</feature>
<dbReference type="Proteomes" id="UP001139971">
    <property type="component" value="Unassembled WGS sequence"/>
</dbReference>
<evidence type="ECO:0000256" key="1">
    <source>
        <dbReference type="SAM" id="SignalP"/>
    </source>
</evidence>
<gene>
    <name evidence="2" type="ORF">OD750_000095</name>
</gene>
<dbReference type="EMBL" id="JAOVZO020000001">
    <property type="protein sequence ID" value="MDC8010941.1"/>
    <property type="molecule type" value="Genomic_DNA"/>
</dbReference>
<evidence type="ECO:0000313" key="3">
    <source>
        <dbReference type="Proteomes" id="UP001139971"/>
    </source>
</evidence>
<sequence>MRSMLRLAAAAALVLSIGTAHADQAPNSPWYYAGGADLIEPGHTVWTNAGITVQSNTYAGCVAQLNYDLDYRLDNGWTLHQLHPCHIVRPGFGVGVPADRVLTRDDLADIVEGTTVLRERYRIDQFETEINKLLGLQPQR</sequence>
<comment type="caution">
    <text evidence="2">The sequence shown here is derived from an EMBL/GenBank/DDBJ whole genome shotgun (WGS) entry which is preliminary data.</text>
</comment>
<keyword evidence="3" id="KW-1185">Reference proteome</keyword>
<proteinExistence type="predicted"/>
<organism evidence="2 3">
    <name type="scientific">Tahibacter soli</name>
    <dbReference type="NCBI Taxonomy" id="2983605"/>
    <lineage>
        <taxon>Bacteria</taxon>
        <taxon>Pseudomonadati</taxon>
        <taxon>Pseudomonadota</taxon>
        <taxon>Gammaproteobacteria</taxon>
        <taxon>Lysobacterales</taxon>
        <taxon>Rhodanobacteraceae</taxon>
        <taxon>Tahibacter</taxon>
    </lineage>
</organism>
<keyword evidence="1" id="KW-0732">Signal</keyword>
<dbReference type="RefSeq" id="WP_263544830.1">
    <property type="nucleotide sequence ID" value="NZ_JAOVZO020000001.1"/>
</dbReference>
<dbReference type="AlphaFoldDB" id="A0A9X3YFI7"/>
<name>A0A9X3YFI7_9GAMM</name>
<evidence type="ECO:0000313" key="2">
    <source>
        <dbReference type="EMBL" id="MDC8010941.1"/>
    </source>
</evidence>
<reference evidence="2" key="1">
    <citation type="submission" date="2023-02" db="EMBL/GenBank/DDBJ databases">
        <title>Tahibacter soli sp. nov. isolated from soil.</title>
        <authorList>
            <person name="Baek J.H."/>
            <person name="Lee J.K."/>
            <person name="Choi D.G."/>
            <person name="Jeon C.O."/>
        </authorList>
    </citation>
    <scope>NUCLEOTIDE SEQUENCE</scope>
    <source>
        <strain evidence="2">BL</strain>
    </source>
</reference>
<accession>A0A9X3YFI7</accession>
<protein>
    <submittedName>
        <fullName evidence="2">Uncharacterized protein</fullName>
    </submittedName>
</protein>